<reference evidence="17" key="2">
    <citation type="journal article" date="2010" name="Biosci. Biotechnol. Biochem.">
        <title>Classification of the genes involved in the two-component system of the moss Physcomitrella patens.</title>
        <authorList>
            <person name="Ishida K."/>
            <person name="Yamashino T."/>
            <person name="Nakanishi H."/>
            <person name="Mizuno T."/>
        </authorList>
    </citation>
    <scope>NUCLEOTIDE SEQUENCE</scope>
    <source>
        <strain evidence="17">PHK1</strain>
        <tissue evidence="17">Protonema</tissue>
    </source>
</reference>
<dbReference type="GO" id="GO:0005524">
    <property type="term" value="F:ATP binding"/>
    <property type="evidence" value="ECO:0007669"/>
    <property type="project" value="UniProtKB-KW"/>
</dbReference>
<dbReference type="InterPro" id="IPR035965">
    <property type="entry name" value="PAS-like_dom_sf"/>
</dbReference>
<dbReference type="CDD" id="cd00130">
    <property type="entry name" value="PAS"/>
    <property type="match status" value="2"/>
</dbReference>
<keyword evidence="5" id="KW-0716">Sensory transduction</keyword>
<dbReference type="InterPro" id="IPR005467">
    <property type="entry name" value="His_kinase_dom"/>
</dbReference>
<dbReference type="Gramene" id="Pp3c16_14810V3.3">
    <property type="protein sequence ID" value="Pp3c16_14810V3.3"/>
    <property type="gene ID" value="Pp3c16_14810"/>
</dbReference>
<dbReference type="SMART" id="SM00388">
    <property type="entry name" value="HisKA"/>
    <property type="match status" value="1"/>
</dbReference>
<evidence type="ECO:0000256" key="6">
    <source>
        <dbReference type="ARBA" id="ARBA00022679"/>
    </source>
</evidence>
<dbReference type="InterPro" id="IPR013655">
    <property type="entry name" value="PAS_fold_3"/>
</dbReference>
<evidence type="ECO:0000256" key="2">
    <source>
        <dbReference type="ARBA" id="ARBA00012438"/>
    </source>
</evidence>
<evidence type="ECO:0000256" key="8">
    <source>
        <dbReference type="ARBA" id="ARBA00022777"/>
    </source>
</evidence>
<dbReference type="Pfam" id="PF00072">
    <property type="entry name" value="Response_reg"/>
    <property type="match status" value="1"/>
</dbReference>
<evidence type="ECO:0000313" key="17">
    <source>
        <dbReference type="EMBL" id="BBD19944.1"/>
    </source>
</evidence>
<dbReference type="GO" id="GO:0000155">
    <property type="term" value="F:phosphorelay sensor kinase activity"/>
    <property type="evidence" value="ECO:0007669"/>
    <property type="project" value="InterPro"/>
</dbReference>
<keyword evidence="8 17" id="KW-0418">Kinase</keyword>
<dbReference type="InterPro" id="IPR000014">
    <property type="entry name" value="PAS"/>
</dbReference>
<dbReference type="Pfam" id="PF02518">
    <property type="entry name" value="HATPase_c"/>
    <property type="match status" value="1"/>
</dbReference>
<feature type="domain" description="PAC" evidence="16">
    <location>
        <begin position="80"/>
        <end position="133"/>
    </location>
</feature>
<keyword evidence="11" id="KW-0902">Two-component regulatory system</keyword>
<dbReference type="SMART" id="SM00448">
    <property type="entry name" value="REC"/>
    <property type="match status" value="1"/>
</dbReference>
<dbReference type="SUPFAM" id="SSF55785">
    <property type="entry name" value="PYP-like sensor domain (PAS domain)"/>
    <property type="match status" value="2"/>
</dbReference>
<dbReference type="Gene3D" id="3.30.450.20">
    <property type="entry name" value="PAS domain"/>
    <property type="match status" value="2"/>
</dbReference>
<keyword evidence="7" id="KW-0547">Nucleotide-binding</keyword>
<evidence type="ECO:0000256" key="13">
    <source>
        <dbReference type="PROSITE-ProRule" id="PRU00169"/>
    </source>
</evidence>
<evidence type="ECO:0000256" key="1">
    <source>
        <dbReference type="ARBA" id="ARBA00000085"/>
    </source>
</evidence>
<keyword evidence="4 13" id="KW-0597">Phosphoprotein</keyword>
<comment type="caution">
    <text evidence="13">Lacks conserved residue(s) required for the propagation of feature annotation.</text>
</comment>
<feature type="domain" description="PAC" evidence="16">
    <location>
        <begin position="213"/>
        <end position="265"/>
    </location>
</feature>
<feature type="modified residue" description="4-aspartylphosphate" evidence="13">
    <location>
        <position position="992"/>
    </location>
</feature>
<evidence type="ECO:0000259" key="14">
    <source>
        <dbReference type="PROSITE" id="PS50109"/>
    </source>
</evidence>
<dbReference type="InterPro" id="IPR003594">
    <property type="entry name" value="HATPase_dom"/>
</dbReference>
<dbReference type="NCBIfam" id="TIGR00229">
    <property type="entry name" value="sensory_box"/>
    <property type="match status" value="2"/>
</dbReference>
<dbReference type="GO" id="GO:0009881">
    <property type="term" value="F:photoreceptor activity"/>
    <property type="evidence" value="ECO:0007669"/>
    <property type="project" value="UniProtKB-KW"/>
</dbReference>
<dbReference type="InterPro" id="IPR003661">
    <property type="entry name" value="HisK_dim/P_dom"/>
</dbReference>
<dbReference type="InterPro" id="IPR000700">
    <property type="entry name" value="PAS-assoc_C"/>
</dbReference>
<feature type="domain" description="Histidine kinase" evidence="14">
    <location>
        <begin position="290"/>
        <end position="709"/>
    </location>
</feature>
<dbReference type="SMART" id="SM00387">
    <property type="entry name" value="HATPase_c"/>
    <property type="match status" value="1"/>
</dbReference>
<dbReference type="PRINTS" id="PR00344">
    <property type="entry name" value="BCTRLSENSOR"/>
</dbReference>
<evidence type="ECO:0000313" key="19">
    <source>
        <dbReference type="EnsemblPlants" id="Pp3c16_14810V3.1"/>
    </source>
</evidence>
<keyword evidence="9" id="KW-0067">ATP-binding</keyword>
<dbReference type="PANTHER" id="PTHR45339:SF5">
    <property type="entry name" value="HISTIDINE KINASE"/>
    <property type="match status" value="1"/>
</dbReference>
<dbReference type="GO" id="GO:0009637">
    <property type="term" value="P:response to blue light"/>
    <property type="evidence" value="ECO:0007669"/>
    <property type="project" value="UniProtKB-ARBA"/>
</dbReference>
<dbReference type="EMBL" id="LC325738">
    <property type="protein sequence ID" value="BBD19944.1"/>
    <property type="molecule type" value="mRNA"/>
</dbReference>
<dbReference type="SUPFAM" id="SSF55874">
    <property type="entry name" value="ATPase domain of HSP90 chaperone/DNA topoisomerase II/histidine kinase"/>
    <property type="match status" value="2"/>
</dbReference>
<evidence type="ECO:0000259" key="15">
    <source>
        <dbReference type="PROSITE" id="PS50110"/>
    </source>
</evidence>
<dbReference type="SMR" id="A0A2K1J8N8"/>
<reference evidence="17" key="3">
    <citation type="journal article" date="2018" name="J. Exp. Bot. ery257">
        <title>Light-regulated PAS-containing histidine kinases delay gametophore formation in the moss Physcomitrella patens.</title>
        <authorList>
            <person name="Ryo M."/>
            <person name="Yamashino T."/>
            <person name="Nomoto Y."/>
            <person name="Goto Y."/>
            <person name="Ichinose M."/>
            <person name="Sato K."/>
            <person name="Sugita M."/>
            <person name="Aoki S."/>
        </authorList>
    </citation>
    <scope>NUCLEOTIDE SEQUENCE</scope>
    <source>
        <strain evidence="17">PHK1</strain>
        <tissue evidence="17">Protonema</tissue>
    </source>
</reference>
<dbReference type="AlphaFoldDB" id="A0A2K1J8N8"/>
<dbReference type="Pfam" id="PF00512">
    <property type="entry name" value="HisKA"/>
    <property type="match status" value="1"/>
</dbReference>
<evidence type="ECO:0000256" key="4">
    <source>
        <dbReference type="ARBA" id="ARBA00022553"/>
    </source>
</evidence>
<sequence>MNCKDGLVPGGLGQRAVFVCNHEAKNIYTNSAYQIMTGVDSAEELLGLGWISFVHPDDLPAVWALAFGHFSSPADGNRQIQCEYRLTHKYKKNSFIWVNVQTVDMSGCPGLGSFVGILEDISWKKEAEESLRRSEERYVLAVRGSNDGLWDWDMVANQVFYSQRYKQMLGLGATDVDVSFGVFECRLHPKHRDSVLATMKDYLETRSAESPPFDVETLLQTGDGSYSWFRVRGQALWNKEGVPVRMAGSITDITERRNWEEEQARLIANLAIARDKAEKAAKARSEFLAVMSHEIRTPLNGVIGMASVLLDTAPTPEQQECLETIRTSGECLLSIINDILDFSKIDAGKLTISPVRCNLRNVVEDVGSMLALRVEPKGVEMVVRYRPALSAVFVDAVRLRQVLINLVGNACKFTHMGYIVVDVSLVCEKCQQGLNTGDINCSHCGAAPSDMNGVHYPVTNPVGEAACALDATLQNGRWDPNDPESIFIHNPDNEQRRNRAVENIRAHMTLCESYKGLSIDRVSRTDIFADGIGMEVKSDPISKDSQVKPPAFASHNKRKRLYGRIDDGNDQCSSVEAAVLCSHNPCSCNSFSDRRSIEVSSCSTGGATSTLCDSYSDVEEDSANANRPRTVRWFRFSVIDTGIGIAATKLDMLFEKFTQCSTSTTSTYGGTGLGLAVSKRLVELMGGTIGVESEEGKGSKFTFTLPLELDPLSEQGDKPPSVSNILEDAVEDNEIAKQRKRVLVVDRHEMTKEALCDQIRAWGLDAMACNNVGEAIAALKETYSLRSPFQVAIVERSVVEPFGHEMRKAASSDTPEIKSLAVVMLGRVGQSLPSQGVLAELGCCACFSRPPRQAYLRDALSVALSGGAKCIRMKPDFTLDMMRSAPLGLRQHSSIQSSGFLHAASSRSKKSMEQQLDAIAVGSPPSVSSSMLDAQPIARKTSILIVEDNKVNQMVAQRLLNNLGCTVDVACNGVEAISLLERSDDYDIIFMDCHMPIMDGFETARLVRQKDCISNAIPIVALTAATSEGEVEKCIAAGMDDYISKPVTKGILQRSLEKWVGKESRWVQ</sequence>
<evidence type="ECO:0000256" key="10">
    <source>
        <dbReference type="ARBA" id="ARBA00022991"/>
    </source>
</evidence>
<evidence type="ECO:0000256" key="5">
    <source>
        <dbReference type="ARBA" id="ARBA00022606"/>
    </source>
</evidence>
<accession>A0A2K1J8N8</accession>
<dbReference type="InterPro" id="IPR036890">
    <property type="entry name" value="HATPase_C_sf"/>
</dbReference>
<dbReference type="KEGG" id="ppp:112293811"/>
<evidence type="ECO:0000256" key="7">
    <source>
        <dbReference type="ARBA" id="ARBA00022741"/>
    </source>
</evidence>
<evidence type="ECO:0000313" key="18">
    <source>
        <dbReference type="EMBL" id="PNR37879.1"/>
    </source>
</evidence>
<dbReference type="CDD" id="cd17546">
    <property type="entry name" value="REC_hyHK_CKI1_RcsC-like"/>
    <property type="match status" value="1"/>
</dbReference>
<dbReference type="PROSITE" id="PS50109">
    <property type="entry name" value="HIS_KIN"/>
    <property type="match status" value="1"/>
</dbReference>
<dbReference type="GO" id="GO:0005634">
    <property type="term" value="C:nucleus"/>
    <property type="evidence" value="ECO:0000318"/>
    <property type="project" value="GO_Central"/>
</dbReference>
<keyword evidence="6" id="KW-0808">Transferase</keyword>
<dbReference type="GeneID" id="112293811"/>
<evidence type="ECO:0000256" key="11">
    <source>
        <dbReference type="ARBA" id="ARBA00023012"/>
    </source>
</evidence>
<keyword evidence="10" id="KW-0157">Chromophore</keyword>
<gene>
    <name evidence="19" type="primary">LOC112293811</name>
    <name evidence="18" type="ORF">PHYPA_020989</name>
</gene>
<feature type="domain" description="Response regulatory" evidence="15">
    <location>
        <begin position="741"/>
        <end position="864"/>
    </location>
</feature>
<organism evidence="18">
    <name type="scientific">Physcomitrium patens</name>
    <name type="common">Spreading-leaved earth moss</name>
    <name type="synonym">Physcomitrella patens</name>
    <dbReference type="NCBI Taxonomy" id="3218"/>
    <lineage>
        <taxon>Eukaryota</taxon>
        <taxon>Viridiplantae</taxon>
        <taxon>Streptophyta</taxon>
        <taxon>Embryophyta</taxon>
        <taxon>Bryophyta</taxon>
        <taxon>Bryophytina</taxon>
        <taxon>Bryopsida</taxon>
        <taxon>Funariidae</taxon>
        <taxon>Funariales</taxon>
        <taxon>Funariaceae</taxon>
        <taxon>Physcomitrium</taxon>
    </lineage>
</organism>
<dbReference type="RefSeq" id="XP_024399452.1">
    <property type="nucleotide sequence ID" value="XM_024543684.2"/>
</dbReference>
<protein>
    <recommendedName>
        <fullName evidence="2">histidine kinase</fullName>
        <ecNumber evidence="2">2.7.13.3</ecNumber>
    </recommendedName>
</protein>
<dbReference type="SMART" id="SM00091">
    <property type="entry name" value="PAS"/>
    <property type="match status" value="2"/>
</dbReference>
<dbReference type="Gramene" id="Pp3c16_14810V3.1">
    <property type="protein sequence ID" value="Pp3c16_14810V3.1"/>
    <property type="gene ID" value="Pp3c16_14810"/>
</dbReference>
<dbReference type="Gene3D" id="3.40.50.2300">
    <property type="match status" value="2"/>
</dbReference>
<dbReference type="Proteomes" id="UP000006727">
    <property type="component" value="Chromosome 16"/>
</dbReference>
<keyword evidence="3" id="KW-0600">Photoreceptor protein</keyword>
<dbReference type="PANTHER" id="PTHR45339">
    <property type="entry name" value="HYBRID SIGNAL TRANSDUCTION HISTIDINE KINASE J"/>
    <property type="match status" value="1"/>
</dbReference>
<dbReference type="PaxDb" id="3218-PP1S15_65V6.1"/>
<dbReference type="PROSITE" id="PS50110">
    <property type="entry name" value="RESPONSE_REGULATORY"/>
    <property type="match status" value="2"/>
</dbReference>
<feature type="domain" description="Response regulatory" evidence="15">
    <location>
        <begin position="942"/>
        <end position="1060"/>
    </location>
</feature>
<dbReference type="EnsemblPlants" id="Pp3c16_14810V3.3">
    <property type="protein sequence ID" value="Pp3c16_14810V3.3"/>
    <property type="gene ID" value="Pp3c16_14810"/>
</dbReference>
<dbReference type="Gene3D" id="1.10.287.130">
    <property type="match status" value="1"/>
</dbReference>
<reference evidence="19" key="5">
    <citation type="submission" date="2020-12" db="UniProtKB">
        <authorList>
            <consortium name="EnsemblPlants"/>
        </authorList>
    </citation>
    <scope>IDENTIFICATION</scope>
</reference>
<reference evidence="18 20" key="1">
    <citation type="journal article" date="2008" name="Science">
        <title>The Physcomitrella genome reveals evolutionary insights into the conquest of land by plants.</title>
        <authorList>
            <person name="Rensing S."/>
            <person name="Lang D."/>
            <person name="Zimmer A."/>
            <person name="Terry A."/>
            <person name="Salamov A."/>
            <person name="Shapiro H."/>
            <person name="Nishiyama T."/>
            <person name="Perroud P.-F."/>
            <person name="Lindquist E."/>
            <person name="Kamisugi Y."/>
            <person name="Tanahashi T."/>
            <person name="Sakakibara K."/>
            <person name="Fujita T."/>
            <person name="Oishi K."/>
            <person name="Shin-I T."/>
            <person name="Kuroki Y."/>
            <person name="Toyoda A."/>
            <person name="Suzuki Y."/>
            <person name="Hashimoto A."/>
            <person name="Yamaguchi K."/>
            <person name="Sugano A."/>
            <person name="Kohara Y."/>
            <person name="Fujiyama A."/>
            <person name="Anterola A."/>
            <person name="Aoki S."/>
            <person name="Ashton N."/>
            <person name="Barbazuk W.B."/>
            <person name="Barker E."/>
            <person name="Bennetzen J."/>
            <person name="Bezanilla M."/>
            <person name="Blankenship R."/>
            <person name="Cho S.H."/>
            <person name="Dutcher S."/>
            <person name="Estelle M."/>
            <person name="Fawcett J.A."/>
            <person name="Gundlach H."/>
            <person name="Hanada K."/>
            <person name="Heyl A."/>
            <person name="Hicks K.A."/>
            <person name="Hugh J."/>
            <person name="Lohr M."/>
            <person name="Mayer K."/>
            <person name="Melkozernov A."/>
            <person name="Murata T."/>
            <person name="Nelson D."/>
            <person name="Pils B."/>
            <person name="Prigge M."/>
            <person name="Reiss B."/>
            <person name="Renner T."/>
            <person name="Rombauts S."/>
            <person name="Rushton P."/>
            <person name="Sanderfoot A."/>
            <person name="Schween G."/>
            <person name="Shiu S.-H."/>
            <person name="Stueber K."/>
            <person name="Theodoulou F.L."/>
            <person name="Tu H."/>
            <person name="Van de Peer Y."/>
            <person name="Verrier P.J."/>
            <person name="Waters E."/>
            <person name="Wood A."/>
            <person name="Yang L."/>
            <person name="Cove D."/>
            <person name="Cuming A."/>
            <person name="Hasebe M."/>
            <person name="Lucas S."/>
            <person name="Mishler D.B."/>
            <person name="Reski R."/>
            <person name="Grigoriev I."/>
            <person name="Quatrano R.S."/>
            <person name="Boore J.L."/>
        </authorList>
    </citation>
    <scope>NUCLEOTIDE SEQUENCE [LARGE SCALE GENOMIC DNA]</scope>
    <source>
        <strain evidence="19 20">cv. Gransden 2004</strain>
    </source>
</reference>
<dbReference type="SUPFAM" id="SSF47384">
    <property type="entry name" value="Homodimeric domain of signal transducing histidine kinase"/>
    <property type="match status" value="1"/>
</dbReference>
<dbReference type="CDD" id="cd00082">
    <property type="entry name" value="HisKA"/>
    <property type="match status" value="1"/>
</dbReference>
<keyword evidence="12" id="KW-0675">Receptor</keyword>
<comment type="catalytic activity">
    <reaction evidence="1">
        <text>ATP + protein L-histidine = ADP + protein N-phospho-L-histidine.</text>
        <dbReference type="EC" id="2.7.13.3"/>
    </reaction>
</comment>
<dbReference type="PROSITE" id="PS50113">
    <property type="entry name" value="PAC"/>
    <property type="match status" value="2"/>
</dbReference>
<proteinExistence type="evidence at transcript level"/>
<dbReference type="SMART" id="SM00086">
    <property type="entry name" value="PAC"/>
    <property type="match status" value="1"/>
</dbReference>
<evidence type="ECO:0000256" key="12">
    <source>
        <dbReference type="ARBA" id="ARBA00023170"/>
    </source>
</evidence>
<dbReference type="Pfam" id="PF08447">
    <property type="entry name" value="PAS_3"/>
    <property type="match status" value="2"/>
</dbReference>
<keyword evidence="20" id="KW-1185">Reference proteome</keyword>
<evidence type="ECO:0000256" key="9">
    <source>
        <dbReference type="ARBA" id="ARBA00022840"/>
    </source>
</evidence>
<dbReference type="EnsemblPlants" id="Pp3c16_14810V3.1">
    <property type="protein sequence ID" value="Pp3c16_14810V3.1"/>
    <property type="gene ID" value="Pp3c16_14810"/>
</dbReference>
<evidence type="ECO:0000313" key="20">
    <source>
        <dbReference type="Proteomes" id="UP000006727"/>
    </source>
</evidence>
<name>A0A2K1J8N8_PHYPA</name>
<dbReference type="EC" id="2.7.13.3" evidence="2"/>
<evidence type="ECO:0000259" key="16">
    <source>
        <dbReference type="PROSITE" id="PS50113"/>
    </source>
</evidence>
<dbReference type="InterPro" id="IPR011006">
    <property type="entry name" value="CheY-like_superfamily"/>
</dbReference>
<dbReference type="EMBL" id="ABEU02000016">
    <property type="protein sequence ID" value="PNR37879.1"/>
    <property type="molecule type" value="Genomic_DNA"/>
</dbReference>
<evidence type="ECO:0000256" key="3">
    <source>
        <dbReference type="ARBA" id="ARBA00022543"/>
    </source>
</evidence>
<dbReference type="STRING" id="3218.A0A2K1J8N8"/>
<dbReference type="OrthoDB" id="60033at2759"/>
<reference evidence="18 20" key="4">
    <citation type="journal article" date="2018" name="Plant J.">
        <title>The Physcomitrella patens chromosome-scale assembly reveals moss genome structure and evolution.</title>
        <authorList>
            <person name="Lang D."/>
            <person name="Ullrich K.K."/>
            <person name="Murat F."/>
            <person name="Fuchs J."/>
            <person name="Jenkins J."/>
            <person name="Haas F.B."/>
            <person name="Piednoel M."/>
            <person name="Gundlach H."/>
            <person name="Van Bel M."/>
            <person name="Meyberg R."/>
            <person name="Vives C."/>
            <person name="Morata J."/>
            <person name="Symeonidi A."/>
            <person name="Hiss M."/>
            <person name="Muchero W."/>
            <person name="Kamisugi Y."/>
            <person name="Saleh O."/>
            <person name="Blanc G."/>
            <person name="Decker E.L."/>
            <person name="van Gessel N."/>
            <person name="Grimwood J."/>
            <person name="Hayes R.D."/>
            <person name="Graham S.W."/>
            <person name="Gunter L.E."/>
            <person name="McDaniel S.F."/>
            <person name="Hoernstein S.N.W."/>
            <person name="Larsson A."/>
            <person name="Li F.W."/>
            <person name="Perroud P.F."/>
            <person name="Phillips J."/>
            <person name="Ranjan P."/>
            <person name="Rokshar D.S."/>
            <person name="Rothfels C.J."/>
            <person name="Schneider L."/>
            <person name="Shu S."/>
            <person name="Stevenson D.W."/>
            <person name="Thummler F."/>
            <person name="Tillich M."/>
            <person name="Villarreal Aguilar J.C."/>
            <person name="Widiez T."/>
            <person name="Wong G.K."/>
            <person name="Wymore A."/>
            <person name="Zhang Y."/>
            <person name="Zimmer A.D."/>
            <person name="Quatrano R.S."/>
            <person name="Mayer K.F.X."/>
            <person name="Goodstein D."/>
            <person name="Casacuberta J.M."/>
            <person name="Vandepoele K."/>
            <person name="Reski R."/>
            <person name="Cuming A.C."/>
            <person name="Tuskan G.A."/>
            <person name="Maumus F."/>
            <person name="Salse J."/>
            <person name="Schmutz J."/>
            <person name="Rensing S.A."/>
        </authorList>
    </citation>
    <scope>NUCLEOTIDE SEQUENCE [LARGE SCALE GENOMIC DNA]</scope>
    <source>
        <strain evidence="19 20">cv. Gransden 2004</strain>
    </source>
</reference>
<dbReference type="InterPro" id="IPR004358">
    <property type="entry name" value="Sig_transdc_His_kin-like_C"/>
</dbReference>
<dbReference type="InterPro" id="IPR001610">
    <property type="entry name" value="PAC"/>
</dbReference>
<dbReference type="InterPro" id="IPR036097">
    <property type="entry name" value="HisK_dim/P_sf"/>
</dbReference>
<dbReference type="FunFam" id="1.10.287.130:FF:000002">
    <property type="entry name" value="Two-component osmosensing histidine kinase"/>
    <property type="match status" value="1"/>
</dbReference>
<dbReference type="Gene3D" id="3.30.565.10">
    <property type="entry name" value="Histidine kinase-like ATPase, C-terminal domain"/>
    <property type="match status" value="2"/>
</dbReference>
<dbReference type="InterPro" id="IPR001789">
    <property type="entry name" value="Sig_transdc_resp-reg_receiver"/>
</dbReference>
<dbReference type="SUPFAM" id="SSF52172">
    <property type="entry name" value="CheY-like"/>
    <property type="match status" value="2"/>
</dbReference>